<dbReference type="EMBL" id="JANPWB010000015">
    <property type="protein sequence ID" value="KAJ1089436.1"/>
    <property type="molecule type" value="Genomic_DNA"/>
</dbReference>
<organism evidence="2 3">
    <name type="scientific">Pleurodeles waltl</name>
    <name type="common">Iberian ribbed newt</name>
    <dbReference type="NCBI Taxonomy" id="8319"/>
    <lineage>
        <taxon>Eukaryota</taxon>
        <taxon>Metazoa</taxon>
        <taxon>Chordata</taxon>
        <taxon>Craniata</taxon>
        <taxon>Vertebrata</taxon>
        <taxon>Euteleostomi</taxon>
        <taxon>Amphibia</taxon>
        <taxon>Batrachia</taxon>
        <taxon>Caudata</taxon>
        <taxon>Salamandroidea</taxon>
        <taxon>Salamandridae</taxon>
        <taxon>Pleurodelinae</taxon>
        <taxon>Pleurodeles</taxon>
    </lineage>
</organism>
<evidence type="ECO:0000256" key="1">
    <source>
        <dbReference type="SAM" id="MobiDB-lite"/>
    </source>
</evidence>
<dbReference type="Proteomes" id="UP001066276">
    <property type="component" value="Chromosome 11"/>
</dbReference>
<dbReference type="AlphaFoldDB" id="A0AAV7LCR2"/>
<evidence type="ECO:0000313" key="3">
    <source>
        <dbReference type="Proteomes" id="UP001066276"/>
    </source>
</evidence>
<feature type="compositionally biased region" description="Low complexity" evidence="1">
    <location>
        <begin position="49"/>
        <end position="60"/>
    </location>
</feature>
<feature type="compositionally biased region" description="Basic and acidic residues" evidence="1">
    <location>
        <begin position="31"/>
        <end position="43"/>
    </location>
</feature>
<name>A0AAV7LCR2_PLEWA</name>
<keyword evidence="3" id="KW-1185">Reference proteome</keyword>
<feature type="compositionally biased region" description="Gly residues" evidence="1">
    <location>
        <begin position="79"/>
        <end position="89"/>
    </location>
</feature>
<protein>
    <submittedName>
        <fullName evidence="2">Uncharacterized protein</fullName>
    </submittedName>
</protein>
<evidence type="ECO:0000313" key="2">
    <source>
        <dbReference type="EMBL" id="KAJ1089436.1"/>
    </source>
</evidence>
<reference evidence="2" key="1">
    <citation type="journal article" date="2022" name="bioRxiv">
        <title>Sequencing and chromosome-scale assembly of the giantPleurodeles waltlgenome.</title>
        <authorList>
            <person name="Brown T."/>
            <person name="Elewa A."/>
            <person name="Iarovenko S."/>
            <person name="Subramanian E."/>
            <person name="Araus A.J."/>
            <person name="Petzold A."/>
            <person name="Susuki M."/>
            <person name="Suzuki K.-i.T."/>
            <person name="Hayashi T."/>
            <person name="Toyoda A."/>
            <person name="Oliveira C."/>
            <person name="Osipova E."/>
            <person name="Leigh N.D."/>
            <person name="Simon A."/>
            <person name="Yun M.H."/>
        </authorList>
    </citation>
    <scope>NUCLEOTIDE SEQUENCE</scope>
    <source>
        <strain evidence="2">20211129_DDA</strain>
        <tissue evidence="2">Liver</tissue>
    </source>
</reference>
<comment type="caution">
    <text evidence="2">The sequence shown here is derived from an EMBL/GenBank/DDBJ whole genome shotgun (WGS) entry which is preliminary data.</text>
</comment>
<sequence length="89" mass="9198">MGECLQSELSSRTGCRGAERQLFCLGGGAERGPRPGELPRDLPHPCGTGERSASRPGSASRPERPLASESRPAPSLCIGDGGTIPGLKN</sequence>
<accession>A0AAV7LCR2</accession>
<feature type="region of interest" description="Disordered" evidence="1">
    <location>
        <begin position="27"/>
        <end position="89"/>
    </location>
</feature>
<proteinExistence type="predicted"/>
<gene>
    <name evidence="2" type="ORF">NDU88_002587</name>
</gene>